<protein>
    <submittedName>
        <fullName evidence="1">Uncharacterized protein</fullName>
    </submittedName>
</protein>
<feature type="non-terminal residue" evidence="1">
    <location>
        <position position="1"/>
    </location>
</feature>
<name>A0A0B7A2W9_9EUPU</name>
<sequence>FRLTQSQFSKRETLGSKADRCDVGHIHIMFRQPKKTKDLTLKIPHIMKNWIFTFSFLQ</sequence>
<gene>
    <name evidence="1" type="primary">ORF91036</name>
</gene>
<accession>A0A0B7A2W9</accession>
<proteinExistence type="predicted"/>
<dbReference type="EMBL" id="HACG01027561">
    <property type="protein sequence ID" value="CEK74426.1"/>
    <property type="molecule type" value="Transcribed_RNA"/>
</dbReference>
<organism evidence="1">
    <name type="scientific">Arion vulgaris</name>
    <dbReference type="NCBI Taxonomy" id="1028688"/>
    <lineage>
        <taxon>Eukaryota</taxon>
        <taxon>Metazoa</taxon>
        <taxon>Spiralia</taxon>
        <taxon>Lophotrochozoa</taxon>
        <taxon>Mollusca</taxon>
        <taxon>Gastropoda</taxon>
        <taxon>Heterobranchia</taxon>
        <taxon>Euthyneura</taxon>
        <taxon>Panpulmonata</taxon>
        <taxon>Eupulmonata</taxon>
        <taxon>Stylommatophora</taxon>
        <taxon>Helicina</taxon>
        <taxon>Arionoidea</taxon>
        <taxon>Arionidae</taxon>
        <taxon>Arion</taxon>
    </lineage>
</organism>
<reference evidence="1" key="1">
    <citation type="submission" date="2014-12" db="EMBL/GenBank/DDBJ databases">
        <title>Insight into the proteome of Arion vulgaris.</title>
        <authorList>
            <person name="Aradska J."/>
            <person name="Bulat T."/>
            <person name="Smidak R."/>
            <person name="Sarate P."/>
            <person name="Gangsoo J."/>
            <person name="Sialana F."/>
            <person name="Bilban M."/>
            <person name="Lubec G."/>
        </authorList>
    </citation>
    <scope>NUCLEOTIDE SEQUENCE</scope>
    <source>
        <tissue evidence="1">Skin</tissue>
    </source>
</reference>
<dbReference type="AlphaFoldDB" id="A0A0B7A2W9"/>
<evidence type="ECO:0000313" key="1">
    <source>
        <dbReference type="EMBL" id="CEK74426.1"/>
    </source>
</evidence>